<reference evidence="2" key="1">
    <citation type="submission" date="2015-01" db="EMBL/GenBank/DDBJ databases">
        <authorList>
            <person name="MANFREDI Pablo"/>
        </authorList>
    </citation>
    <scope>NUCLEOTIDE SEQUENCE [LARGE SCALE GENOMIC DNA]</scope>
    <source>
        <strain evidence="2">Ccyn2B</strain>
    </source>
</reference>
<dbReference type="Proteomes" id="UP000038055">
    <property type="component" value="Unassembled WGS sequence"/>
</dbReference>
<evidence type="ECO:0000313" key="1">
    <source>
        <dbReference type="EMBL" id="CEN38390.1"/>
    </source>
</evidence>
<dbReference type="RefSeq" id="WP_041993737.1">
    <property type="nucleotide sequence ID" value="NZ_CDOD01000045.1"/>
</dbReference>
<dbReference type="AlphaFoldDB" id="A0A0B7HGL5"/>
<dbReference type="STRING" id="28189.CCYN74_30251"/>
<accession>A0A0B7HGL5</accession>
<keyword evidence="2" id="KW-1185">Reference proteome</keyword>
<dbReference type="EMBL" id="CDOD01000045">
    <property type="protein sequence ID" value="CEN38390.1"/>
    <property type="molecule type" value="Genomic_DNA"/>
</dbReference>
<evidence type="ECO:0000313" key="2">
    <source>
        <dbReference type="Proteomes" id="UP000038055"/>
    </source>
</evidence>
<protein>
    <submittedName>
        <fullName evidence="1">Uncharacterized protein</fullName>
    </submittedName>
</protein>
<proteinExistence type="predicted"/>
<organism evidence="1 2">
    <name type="scientific">Capnocytophaga cynodegmi</name>
    <dbReference type="NCBI Taxonomy" id="28189"/>
    <lineage>
        <taxon>Bacteria</taxon>
        <taxon>Pseudomonadati</taxon>
        <taxon>Bacteroidota</taxon>
        <taxon>Flavobacteriia</taxon>
        <taxon>Flavobacteriales</taxon>
        <taxon>Flavobacteriaceae</taxon>
        <taxon>Capnocytophaga</taxon>
    </lineage>
</organism>
<sequence>MVDLIYTKDGKLLISKKIHDWKTWQNHLPNYMTHINFKNLDECMEFLQTDFNLQTIEIQNIEDFIIKSSQVHFEIDIKEDKSIQIKNLVLKI</sequence>
<name>A0A0B7HGL5_9FLAO</name>
<gene>
    <name evidence="1" type="ORF">CCYN2B_50038</name>
</gene>